<dbReference type="InterPro" id="IPR008927">
    <property type="entry name" value="6-PGluconate_DH-like_C_sf"/>
</dbReference>
<dbReference type="GO" id="GO:0016491">
    <property type="term" value="F:oxidoreductase activity"/>
    <property type="evidence" value="ECO:0007669"/>
    <property type="project" value="UniProtKB-KW"/>
</dbReference>
<dbReference type="PANTHER" id="PTHR43060">
    <property type="entry name" value="3-HYDROXYISOBUTYRATE DEHYDROGENASE-LIKE 1, MITOCHONDRIAL-RELATED"/>
    <property type="match status" value="1"/>
</dbReference>
<dbReference type="HOGENOM" id="CLU_035117_1_0_9"/>
<dbReference type="Pfam" id="PF03446">
    <property type="entry name" value="NAD_binding_2"/>
    <property type="match status" value="1"/>
</dbReference>
<dbReference type="eggNOG" id="COG2084">
    <property type="taxonomic scope" value="Bacteria"/>
</dbReference>
<feature type="domain" description="3-hydroxyisobutyrate dehydrogenase-like NAD-binding" evidence="6">
    <location>
        <begin position="165"/>
        <end position="274"/>
    </location>
</feature>
<proteinExistence type="inferred from homology"/>
<dbReference type="GO" id="GO:0051287">
    <property type="term" value="F:NAD binding"/>
    <property type="evidence" value="ECO:0007669"/>
    <property type="project" value="InterPro"/>
</dbReference>
<dbReference type="InterPro" id="IPR006115">
    <property type="entry name" value="6PGDH_NADP-bd"/>
</dbReference>
<feature type="domain" description="6-phosphogluconate dehydrogenase NADP-binding" evidence="5">
    <location>
        <begin position="3"/>
        <end position="162"/>
    </location>
</feature>
<dbReference type="InterPro" id="IPR013328">
    <property type="entry name" value="6PGD_dom2"/>
</dbReference>
<dbReference type="PANTHER" id="PTHR43060:SF15">
    <property type="entry name" value="3-HYDROXYISOBUTYRATE DEHYDROGENASE-LIKE 1, MITOCHONDRIAL-RELATED"/>
    <property type="match status" value="1"/>
</dbReference>
<dbReference type="PIRSF" id="PIRSF000103">
    <property type="entry name" value="HIBADH"/>
    <property type="match status" value="1"/>
</dbReference>
<keyword evidence="2" id="KW-0560">Oxidoreductase</keyword>
<keyword evidence="3" id="KW-0520">NAD</keyword>
<evidence type="ECO:0000256" key="2">
    <source>
        <dbReference type="ARBA" id="ARBA00023002"/>
    </source>
</evidence>
<dbReference type="SUPFAM" id="SSF48179">
    <property type="entry name" value="6-phosphogluconate dehydrogenase C-terminal domain-like"/>
    <property type="match status" value="1"/>
</dbReference>
<dbReference type="GO" id="GO:0050661">
    <property type="term" value="F:NADP binding"/>
    <property type="evidence" value="ECO:0007669"/>
    <property type="project" value="InterPro"/>
</dbReference>
<dbReference type="Gene3D" id="1.10.1040.10">
    <property type="entry name" value="N-(1-d-carboxylethyl)-l-norvaline Dehydrogenase, domain 2"/>
    <property type="match status" value="1"/>
</dbReference>
<protein>
    <submittedName>
        <fullName evidence="7">6-phosphogluconate dehydrogenase</fullName>
    </submittedName>
</protein>
<reference evidence="7 8" key="1">
    <citation type="submission" date="2010-12" db="EMBL/GenBank/DDBJ databases">
        <title>The Genome Sequence of Coprobacillus sp. strain 29_1.</title>
        <authorList>
            <consortium name="The Broad Institute Genome Sequencing Platform"/>
            <person name="Earl A."/>
            <person name="Ward D."/>
            <person name="Feldgarden M."/>
            <person name="Gevers D."/>
            <person name="Daigneault M."/>
            <person name="Sibley C.D."/>
            <person name="White A."/>
            <person name="Strauss J."/>
            <person name="Allen-Vercoe E."/>
            <person name="Young S.K."/>
            <person name="Zeng Q."/>
            <person name="Gargeya S."/>
            <person name="Fitzgerald M."/>
            <person name="Haas B."/>
            <person name="Abouelleil A."/>
            <person name="Alvarado L."/>
            <person name="Arachchi H.M."/>
            <person name="Berlin A."/>
            <person name="Brown A."/>
            <person name="Chapman S.B."/>
            <person name="Chen Z."/>
            <person name="Dunbar C."/>
            <person name="Freedman E."/>
            <person name="Gearin G."/>
            <person name="Gellesch M."/>
            <person name="Goldberg J."/>
            <person name="Griggs A."/>
            <person name="Gujja S."/>
            <person name="Heilman E."/>
            <person name="Heiman D."/>
            <person name="Howarth C."/>
            <person name="Larson L."/>
            <person name="Lui A."/>
            <person name="MacDonald P.J.P."/>
            <person name="Mehta T."/>
            <person name="Montmayeur A."/>
            <person name="Murphy C."/>
            <person name="Neiman D."/>
            <person name="Pearson M."/>
            <person name="Priest M."/>
            <person name="Roberts A."/>
            <person name="Saif S."/>
            <person name="Shea T."/>
            <person name="Shenoy N."/>
            <person name="Sisk P."/>
            <person name="Stolte C."/>
            <person name="Sykes S."/>
            <person name="White J."/>
            <person name="Yandava C."/>
            <person name="Nusbaum C."/>
            <person name="Birren B."/>
        </authorList>
    </citation>
    <scope>NUCLEOTIDE SEQUENCE [LARGE SCALE GENOMIC DNA]</scope>
    <source>
        <strain evidence="7 8">29_1</strain>
    </source>
</reference>
<evidence type="ECO:0000259" key="6">
    <source>
        <dbReference type="Pfam" id="PF14833"/>
    </source>
</evidence>
<evidence type="ECO:0000256" key="3">
    <source>
        <dbReference type="ARBA" id="ARBA00023027"/>
    </source>
</evidence>
<sequence>MKKIAFIGVGVMGKSMVRNLNKAGYHTTIFTRTKSKVDNLINEGIYWSNTIKECVQNKDIIMTMVGYPKDVEEIYYGNHGILENAKENAICIDFTTSAPALAQKIYTDAKMRNIKSLDAPVSGGDIGAKNGTLSIMVGGDWDVFEDVYPLFQILGQTINYVGQAGLGQHTKMTNQIVIAGTIAGVVEAIHYAHQTNLDTDTMMKCISKGAAGSWQLEHNGQAILDNNLQPGFYIKHFIKDMKIAQEEMSDRDIELEILNKVLEMYTNLNKDELGTQALIHHYEKEN</sequence>
<dbReference type="Pfam" id="PF14833">
    <property type="entry name" value="NAD_binding_11"/>
    <property type="match status" value="1"/>
</dbReference>
<comment type="caution">
    <text evidence="7">The sequence shown here is derived from an EMBL/GenBank/DDBJ whole genome shotgun (WGS) entry which is preliminary data.</text>
</comment>
<dbReference type="EMBL" id="ADKX01000040">
    <property type="protein sequence ID" value="EFW04057.1"/>
    <property type="molecule type" value="Genomic_DNA"/>
</dbReference>
<organism evidence="7 8">
    <name type="scientific">Coprobacillus cateniformis</name>
    <dbReference type="NCBI Taxonomy" id="100884"/>
    <lineage>
        <taxon>Bacteria</taxon>
        <taxon>Bacillati</taxon>
        <taxon>Bacillota</taxon>
        <taxon>Erysipelotrichia</taxon>
        <taxon>Erysipelotrichales</taxon>
        <taxon>Coprobacillaceae</taxon>
        <taxon>Coprobacillus</taxon>
    </lineage>
</organism>
<dbReference type="OrthoDB" id="9786703at2"/>
<evidence type="ECO:0000259" key="5">
    <source>
        <dbReference type="Pfam" id="PF03446"/>
    </source>
</evidence>
<dbReference type="InterPro" id="IPR015815">
    <property type="entry name" value="HIBADH-related"/>
</dbReference>
<evidence type="ECO:0000256" key="4">
    <source>
        <dbReference type="PIRSR" id="PIRSR000103-1"/>
    </source>
</evidence>
<accession>E7GD35</accession>
<evidence type="ECO:0000313" key="7">
    <source>
        <dbReference type="EMBL" id="EFW04057.1"/>
    </source>
</evidence>
<dbReference type="InterPro" id="IPR036291">
    <property type="entry name" value="NAD(P)-bd_dom_sf"/>
</dbReference>
<evidence type="ECO:0000256" key="1">
    <source>
        <dbReference type="ARBA" id="ARBA00009080"/>
    </source>
</evidence>
<dbReference type="Proteomes" id="UP000003157">
    <property type="component" value="Unassembled WGS sequence"/>
</dbReference>
<feature type="active site" evidence="4">
    <location>
        <position position="171"/>
    </location>
</feature>
<dbReference type="AlphaFoldDB" id="E7GD35"/>
<gene>
    <name evidence="7" type="ORF">HMPREF9488_02678</name>
</gene>
<evidence type="ECO:0000313" key="8">
    <source>
        <dbReference type="Proteomes" id="UP000003157"/>
    </source>
</evidence>
<keyword evidence="8" id="KW-1185">Reference proteome</keyword>
<name>E7GD35_9FIRM</name>
<dbReference type="InterPro" id="IPR029154">
    <property type="entry name" value="HIBADH-like_NADP-bd"/>
</dbReference>
<dbReference type="RefSeq" id="WP_008789765.1">
    <property type="nucleotide sequence ID" value="NZ_AKCB01000001.1"/>
</dbReference>
<dbReference type="SUPFAM" id="SSF51735">
    <property type="entry name" value="NAD(P)-binding Rossmann-fold domains"/>
    <property type="match status" value="1"/>
</dbReference>
<dbReference type="GeneID" id="78228253"/>
<dbReference type="Gene3D" id="3.40.50.720">
    <property type="entry name" value="NAD(P)-binding Rossmann-like Domain"/>
    <property type="match status" value="1"/>
</dbReference>
<dbReference type="STRING" id="100884.GCA_000269565_00331"/>
<comment type="similarity">
    <text evidence="1">Belongs to the HIBADH-related family.</text>
</comment>